<gene>
    <name evidence="2" type="ORF">S01H4_19246</name>
</gene>
<sequence length="81" mass="9439">MKNPTGSSNGGDEQRDNDELKASRSSDFDVTQFCDKENEMKQIQFFEKLAKRWKSISDHDEHDFVLSFLKGNGKHHMNWSC</sequence>
<dbReference type="AlphaFoldDB" id="X0Z499"/>
<protein>
    <submittedName>
        <fullName evidence="2">Uncharacterized protein</fullName>
    </submittedName>
</protein>
<evidence type="ECO:0000313" key="2">
    <source>
        <dbReference type="EMBL" id="GAG55253.1"/>
    </source>
</evidence>
<comment type="caution">
    <text evidence="2">The sequence shown here is derived from an EMBL/GenBank/DDBJ whole genome shotgun (WGS) entry which is preliminary data.</text>
</comment>
<accession>X0Z499</accession>
<feature type="compositionally biased region" description="Polar residues" evidence="1">
    <location>
        <begin position="1"/>
        <end position="11"/>
    </location>
</feature>
<reference evidence="2" key="1">
    <citation type="journal article" date="2014" name="Front. Microbiol.">
        <title>High frequency of phylogenetically diverse reductive dehalogenase-homologous genes in deep subseafloor sedimentary metagenomes.</title>
        <authorList>
            <person name="Kawai M."/>
            <person name="Futagami T."/>
            <person name="Toyoda A."/>
            <person name="Takaki Y."/>
            <person name="Nishi S."/>
            <person name="Hori S."/>
            <person name="Arai W."/>
            <person name="Tsubouchi T."/>
            <person name="Morono Y."/>
            <person name="Uchiyama I."/>
            <person name="Ito T."/>
            <person name="Fujiyama A."/>
            <person name="Inagaki F."/>
            <person name="Takami H."/>
        </authorList>
    </citation>
    <scope>NUCLEOTIDE SEQUENCE</scope>
    <source>
        <strain evidence="2">Expedition CK06-06</strain>
    </source>
</reference>
<dbReference type="EMBL" id="BART01008569">
    <property type="protein sequence ID" value="GAG55253.1"/>
    <property type="molecule type" value="Genomic_DNA"/>
</dbReference>
<name>X0Z499_9ZZZZ</name>
<evidence type="ECO:0000256" key="1">
    <source>
        <dbReference type="SAM" id="MobiDB-lite"/>
    </source>
</evidence>
<proteinExistence type="predicted"/>
<organism evidence="2">
    <name type="scientific">marine sediment metagenome</name>
    <dbReference type="NCBI Taxonomy" id="412755"/>
    <lineage>
        <taxon>unclassified sequences</taxon>
        <taxon>metagenomes</taxon>
        <taxon>ecological metagenomes</taxon>
    </lineage>
</organism>
<feature type="compositionally biased region" description="Basic and acidic residues" evidence="1">
    <location>
        <begin position="12"/>
        <end position="25"/>
    </location>
</feature>
<feature type="region of interest" description="Disordered" evidence="1">
    <location>
        <begin position="1"/>
        <end position="25"/>
    </location>
</feature>